<evidence type="ECO:0000313" key="2">
    <source>
        <dbReference type="EMBL" id="EFJ41159.1"/>
    </source>
</evidence>
<sequence length="421" mass="43864">MAQSNTSRHRVAAGRETQSVRQPPPPPPSLAPTGLRSPLLLLVVLAALGPGIPPPAPPGPGSGSGSGGLAHAGSCSAGPAVAAAATPRASEGRGDLEGMEGAAAVSMGTVVSEHLAAAAGVAAAPAAVAVSGAVVCVGDDVICTSQVCPSRPSVFPGEHFVIDHMQKSSVTFTRAGVSNQTKSPPQMPGELQGSPGDPCRGVCSDDHEKSIRKFCVQVKIKLTSYLFIQGQHDVHIRRKPNSSARLCQQPRPGAVLRQLKLPKTTELRFVQASQLSARGASSRRFESTFEFFQICFVQFQLTLYNNYGGSRLSGAVTIFRCAFWYARTPVASFLPSTRRFVKSSYHPFMDDGLIPWTICLVIKLRPKAESMSGVDGTARASASPWIPVSLLAAGSPQGIALPQISACVGVGPGAHGVCRGS</sequence>
<dbReference type="Proteomes" id="UP000001058">
    <property type="component" value="Unassembled WGS sequence"/>
</dbReference>
<dbReference type="AlphaFoldDB" id="D8UGE2"/>
<name>D8UGE2_VOLCA</name>
<protein>
    <submittedName>
        <fullName evidence="2">Uncharacterized protein</fullName>
    </submittedName>
</protein>
<keyword evidence="3" id="KW-1185">Reference proteome</keyword>
<dbReference type="KEGG" id="vcn:VOLCADRAFT_107790"/>
<dbReference type="InParanoid" id="D8UGE2"/>
<dbReference type="RefSeq" id="XP_002957727.1">
    <property type="nucleotide sequence ID" value="XM_002957681.1"/>
</dbReference>
<feature type="region of interest" description="Disordered" evidence="1">
    <location>
        <begin position="177"/>
        <end position="198"/>
    </location>
</feature>
<feature type="region of interest" description="Disordered" evidence="1">
    <location>
        <begin position="1"/>
        <end position="34"/>
    </location>
</feature>
<dbReference type="EMBL" id="GL378399">
    <property type="protein sequence ID" value="EFJ41159.1"/>
    <property type="molecule type" value="Genomic_DNA"/>
</dbReference>
<reference evidence="2 3" key="1">
    <citation type="journal article" date="2010" name="Science">
        <title>Genomic analysis of organismal complexity in the multicellular green alga Volvox carteri.</title>
        <authorList>
            <person name="Prochnik S.E."/>
            <person name="Umen J."/>
            <person name="Nedelcu A.M."/>
            <person name="Hallmann A."/>
            <person name="Miller S.M."/>
            <person name="Nishii I."/>
            <person name="Ferris P."/>
            <person name="Kuo A."/>
            <person name="Mitros T."/>
            <person name="Fritz-Laylin L.K."/>
            <person name="Hellsten U."/>
            <person name="Chapman J."/>
            <person name="Simakov O."/>
            <person name="Rensing S.A."/>
            <person name="Terry A."/>
            <person name="Pangilinan J."/>
            <person name="Kapitonov V."/>
            <person name="Jurka J."/>
            <person name="Salamov A."/>
            <person name="Shapiro H."/>
            <person name="Schmutz J."/>
            <person name="Grimwood J."/>
            <person name="Lindquist E."/>
            <person name="Lucas S."/>
            <person name="Grigoriev I.V."/>
            <person name="Schmitt R."/>
            <person name="Kirk D."/>
            <person name="Rokhsar D.S."/>
        </authorList>
    </citation>
    <scope>NUCLEOTIDE SEQUENCE [LARGE SCALE GENOMIC DNA]</scope>
    <source>
        <strain evidence="3">f. Nagariensis / Eve</strain>
    </source>
</reference>
<evidence type="ECO:0000313" key="3">
    <source>
        <dbReference type="Proteomes" id="UP000001058"/>
    </source>
</evidence>
<evidence type="ECO:0000256" key="1">
    <source>
        <dbReference type="SAM" id="MobiDB-lite"/>
    </source>
</evidence>
<organism evidence="3">
    <name type="scientific">Volvox carteri f. nagariensis</name>
    <dbReference type="NCBI Taxonomy" id="3068"/>
    <lineage>
        <taxon>Eukaryota</taxon>
        <taxon>Viridiplantae</taxon>
        <taxon>Chlorophyta</taxon>
        <taxon>core chlorophytes</taxon>
        <taxon>Chlorophyceae</taxon>
        <taxon>CS clade</taxon>
        <taxon>Chlamydomonadales</taxon>
        <taxon>Volvocaceae</taxon>
        <taxon>Volvox</taxon>
    </lineage>
</organism>
<accession>D8UGE2</accession>
<gene>
    <name evidence="2" type="ORF">VOLCADRAFT_107790</name>
</gene>
<dbReference type="GeneID" id="9620794"/>
<proteinExistence type="predicted"/>